<dbReference type="SMART" id="SM00387">
    <property type="entry name" value="HATPase_c"/>
    <property type="match status" value="1"/>
</dbReference>
<dbReference type="InterPro" id="IPR003594">
    <property type="entry name" value="HATPase_dom"/>
</dbReference>
<dbReference type="InterPro" id="IPR036890">
    <property type="entry name" value="HATPase_C_sf"/>
</dbReference>
<dbReference type="Pfam" id="PF02518">
    <property type="entry name" value="HATPase_c"/>
    <property type="match status" value="1"/>
</dbReference>
<protein>
    <recommendedName>
        <fullName evidence="2">Histidine kinase/HSP90-like ATPase domain-containing protein</fullName>
    </recommendedName>
</protein>
<evidence type="ECO:0000259" key="2">
    <source>
        <dbReference type="SMART" id="SM00387"/>
    </source>
</evidence>
<dbReference type="EMBL" id="CAKOGP040000001">
    <property type="protein sequence ID" value="CAJ1910943.1"/>
    <property type="molecule type" value="Genomic_DNA"/>
</dbReference>
<evidence type="ECO:0000256" key="1">
    <source>
        <dbReference type="SAM" id="MobiDB-lite"/>
    </source>
</evidence>
<proteinExistence type="predicted"/>
<feature type="domain" description="Histidine kinase/HSP90-like ATPase" evidence="2">
    <location>
        <begin position="37"/>
        <end position="190"/>
    </location>
</feature>
<sequence length="715" mass="79063">MALRAFHDNPCIGGFGGESTVAIRSSESGDDHEERSKSGDALCQIIKELVDNAVDACKSKDGGQRVKVEIFPYEYDAQILKIQVSDTGVGMEDIQKSVEAFESSKGRSKNKTAGRYGVGLTLCMLHAQRLVSNSYCCITSATKDQKAYTRAFFVVDTDGNSVVCKKVEKLEKPSSDESGTCVSVLVPGGATAETAWPRVENYFTRFHLRPMTTNAGPNLEVLAPTLSKQPIFVISPSNRVDSGVDDDLVGAGEEQYEDDLEDEANNDSSQRQGKPLTPAQLRLEAQRKAAFHAAQSLFGCNVKLENVAHAVQPIRIPNNNNKKGLMEAPPKLEVDIIVRPDCTESLVGKEEPIATLRLIRMVNSVPMLDSAEGFGCGLVHGLANKLIWASFGLHVTQSNERNEQSWTPLFDVRDSDQVASFFQQRQHRQSDEIIRSTTDGNCVDDEKKTPGNNKRKQRSSDAANLLPAKVRLGDITVVVRIQAAPTTMPLPTLSKGRLPLNHSHIDVALQRCLRESLRSLQKTNTQLLLTPTQLRSTVREVRYIPALALAVSQIISRGADSEGSQQVLDDIHHWRNHHRNDKGKVRHTDISDLHLGEATICTFTEERLRCMLEAKQARIQERKVKKSRTAHVQVEENEYSDLDESDDGDEEEVVNYPRAASLHDEPSDFAEIFQNPPSVCPSSPECSSAAINETPEKASHRGSSPQHSVVDDDWW</sequence>
<comment type="caution">
    <text evidence="3">The sequence shown here is derived from an EMBL/GenBank/DDBJ whole genome shotgun (WGS) entry which is preliminary data.</text>
</comment>
<dbReference type="Proteomes" id="UP001295423">
    <property type="component" value="Unassembled WGS sequence"/>
</dbReference>
<accession>A0AAD2FC26</accession>
<feature type="region of interest" description="Disordered" evidence="1">
    <location>
        <begin position="664"/>
        <end position="715"/>
    </location>
</feature>
<dbReference type="SUPFAM" id="SSF55874">
    <property type="entry name" value="ATPase domain of HSP90 chaperone/DNA topoisomerase II/histidine kinase"/>
    <property type="match status" value="1"/>
</dbReference>
<keyword evidence="4" id="KW-1185">Reference proteome</keyword>
<reference evidence="3" key="1">
    <citation type="submission" date="2023-08" db="EMBL/GenBank/DDBJ databases">
        <authorList>
            <person name="Audoor S."/>
            <person name="Bilcke G."/>
        </authorList>
    </citation>
    <scope>NUCLEOTIDE SEQUENCE</scope>
</reference>
<dbReference type="AlphaFoldDB" id="A0AAD2FC26"/>
<feature type="region of interest" description="Disordered" evidence="1">
    <location>
        <begin position="622"/>
        <end position="651"/>
    </location>
</feature>
<organism evidence="3 4">
    <name type="scientific">Cylindrotheca closterium</name>
    <dbReference type="NCBI Taxonomy" id="2856"/>
    <lineage>
        <taxon>Eukaryota</taxon>
        <taxon>Sar</taxon>
        <taxon>Stramenopiles</taxon>
        <taxon>Ochrophyta</taxon>
        <taxon>Bacillariophyta</taxon>
        <taxon>Bacillariophyceae</taxon>
        <taxon>Bacillariophycidae</taxon>
        <taxon>Bacillariales</taxon>
        <taxon>Bacillariaceae</taxon>
        <taxon>Cylindrotheca</taxon>
    </lineage>
</organism>
<feature type="compositionally biased region" description="Low complexity" evidence="1">
    <location>
        <begin position="676"/>
        <end position="688"/>
    </location>
</feature>
<gene>
    <name evidence="3" type="ORF">CYCCA115_LOCUS584</name>
</gene>
<dbReference type="Gene3D" id="3.30.565.10">
    <property type="entry name" value="Histidine kinase-like ATPase, C-terminal domain"/>
    <property type="match status" value="1"/>
</dbReference>
<evidence type="ECO:0000313" key="4">
    <source>
        <dbReference type="Proteomes" id="UP001295423"/>
    </source>
</evidence>
<feature type="compositionally biased region" description="Acidic residues" evidence="1">
    <location>
        <begin position="635"/>
        <end position="651"/>
    </location>
</feature>
<name>A0AAD2FC26_9STRA</name>
<evidence type="ECO:0000313" key="3">
    <source>
        <dbReference type="EMBL" id="CAJ1910943.1"/>
    </source>
</evidence>
<feature type="region of interest" description="Disordered" evidence="1">
    <location>
        <begin position="424"/>
        <end position="461"/>
    </location>
</feature>